<name>A0A699V3X7_TANCI</name>
<evidence type="ECO:0000313" key="1">
    <source>
        <dbReference type="EMBL" id="GFD29420.1"/>
    </source>
</evidence>
<feature type="non-terminal residue" evidence="1">
    <location>
        <position position="98"/>
    </location>
</feature>
<accession>A0A699V3X7</accession>
<protein>
    <submittedName>
        <fullName evidence="1">Uncharacterized protein</fullName>
    </submittedName>
</protein>
<sequence length="98" mass="10982">LTVAVDDNWPPGQRVRVHRHDDNGVQFRVHDRPARRQRAATVDAEHRHVVLGQRTGGAEQAAVTADDDDHVADFAEHLARRGLHAVPRQHFGDGVFED</sequence>
<organism evidence="1">
    <name type="scientific">Tanacetum cinerariifolium</name>
    <name type="common">Dalmatian daisy</name>
    <name type="synonym">Chrysanthemum cinerariifolium</name>
    <dbReference type="NCBI Taxonomy" id="118510"/>
    <lineage>
        <taxon>Eukaryota</taxon>
        <taxon>Viridiplantae</taxon>
        <taxon>Streptophyta</taxon>
        <taxon>Embryophyta</taxon>
        <taxon>Tracheophyta</taxon>
        <taxon>Spermatophyta</taxon>
        <taxon>Magnoliopsida</taxon>
        <taxon>eudicotyledons</taxon>
        <taxon>Gunneridae</taxon>
        <taxon>Pentapetalae</taxon>
        <taxon>asterids</taxon>
        <taxon>campanulids</taxon>
        <taxon>Asterales</taxon>
        <taxon>Asteraceae</taxon>
        <taxon>Asteroideae</taxon>
        <taxon>Anthemideae</taxon>
        <taxon>Anthemidinae</taxon>
        <taxon>Tanacetum</taxon>
    </lineage>
</organism>
<proteinExistence type="predicted"/>
<gene>
    <name evidence="1" type="ORF">Tci_901389</name>
</gene>
<comment type="caution">
    <text evidence="1">The sequence shown here is derived from an EMBL/GenBank/DDBJ whole genome shotgun (WGS) entry which is preliminary data.</text>
</comment>
<dbReference type="AlphaFoldDB" id="A0A699V3X7"/>
<feature type="non-terminal residue" evidence="1">
    <location>
        <position position="1"/>
    </location>
</feature>
<dbReference type="EMBL" id="BKCJ011394473">
    <property type="protein sequence ID" value="GFD29420.1"/>
    <property type="molecule type" value="Genomic_DNA"/>
</dbReference>
<reference evidence="1" key="1">
    <citation type="journal article" date="2019" name="Sci. Rep.">
        <title>Draft genome of Tanacetum cinerariifolium, the natural source of mosquito coil.</title>
        <authorList>
            <person name="Yamashiro T."/>
            <person name="Shiraishi A."/>
            <person name="Satake H."/>
            <person name="Nakayama K."/>
        </authorList>
    </citation>
    <scope>NUCLEOTIDE SEQUENCE</scope>
</reference>